<evidence type="ECO:0000256" key="1">
    <source>
        <dbReference type="SAM" id="SignalP"/>
    </source>
</evidence>
<dbReference type="PANTHER" id="PTHR33706">
    <property type="entry name" value="MORN VARIANT REPEAT PROTEIN"/>
    <property type="match status" value="1"/>
</dbReference>
<name>A0ABW5LBU9_9FLAO</name>
<dbReference type="InterPro" id="IPR011652">
    <property type="entry name" value="MORN_2"/>
</dbReference>
<evidence type="ECO:0000313" key="3">
    <source>
        <dbReference type="Proteomes" id="UP001597319"/>
    </source>
</evidence>
<dbReference type="EMBL" id="JBHULE010000002">
    <property type="protein sequence ID" value="MFD2561581.1"/>
    <property type="molecule type" value="Genomic_DNA"/>
</dbReference>
<gene>
    <name evidence="2" type="ORF">ACFSR1_02795</name>
</gene>
<feature type="signal peptide" evidence="1">
    <location>
        <begin position="1"/>
        <end position="21"/>
    </location>
</feature>
<comment type="caution">
    <text evidence="2">The sequence shown here is derived from an EMBL/GenBank/DDBJ whole genome shotgun (WGS) entry which is preliminary data.</text>
</comment>
<evidence type="ECO:0000313" key="2">
    <source>
        <dbReference type="EMBL" id="MFD2561581.1"/>
    </source>
</evidence>
<sequence length="230" mass="27089">MRNRFLFFFFFFVCGITMVNAQQFNLFDAEGKRHGKWQKKYPNSDQLRYEGTFDHGKEIGEFKFYKPSSGKSPTAIKVFSKNTDTVNVKYFTEKGKVISEGNMIGKERVGVWTYYHNGSTKIMMTEEYSLGKLHGEQKTYFENGQLTEKTTYQEGKKEGKRFMYSDKGTVIKEFTYENDQLHGITKYYDAQGKVKIEGNYKRDRKDGIWKYYENGKLKEQKRFPVSKRGS</sequence>
<feature type="chain" id="PRO_5046715770" evidence="1">
    <location>
        <begin position="22"/>
        <end position="230"/>
    </location>
</feature>
<dbReference type="Pfam" id="PF07661">
    <property type="entry name" value="MORN_2"/>
    <property type="match status" value="3"/>
</dbReference>
<dbReference type="Gene3D" id="2.20.110.10">
    <property type="entry name" value="Histone H3 K4-specific methyltransferase SET7/9 N-terminal domain"/>
    <property type="match status" value="3"/>
</dbReference>
<organism evidence="2 3">
    <name type="scientific">Aquimarina rubra</name>
    <dbReference type="NCBI Taxonomy" id="1920033"/>
    <lineage>
        <taxon>Bacteria</taxon>
        <taxon>Pseudomonadati</taxon>
        <taxon>Bacteroidota</taxon>
        <taxon>Flavobacteriia</taxon>
        <taxon>Flavobacteriales</taxon>
        <taxon>Flavobacteriaceae</taxon>
        <taxon>Aquimarina</taxon>
    </lineage>
</organism>
<reference evidence="3" key="1">
    <citation type="journal article" date="2019" name="Int. J. Syst. Evol. Microbiol.">
        <title>The Global Catalogue of Microorganisms (GCM) 10K type strain sequencing project: providing services to taxonomists for standard genome sequencing and annotation.</title>
        <authorList>
            <consortium name="The Broad Institute Genomics Platform"/>
            <consortium name="The Broad Institute Genome Sequencing Center for Infectious Disease"/>
            <person name="Wu L."/>
            <person name="Ma J."/>
        </authorList>
    </citation>
    <scope>NUCLEOTIDE SEQUENCE [LARGE SCALE GENOMIC DNA]</scope>
    <source>
        <strain evidence="3">KCTC 52274</strain>
    </source>
</reference>
<keyword evidence="1" id="KW-0732">Signal</keyword>
<dbReference type="SUPFAM" id="SSF82185">
    <property type="entry name" value="Histone H3 K4-specific methyltransferase SET7/9 N-terminal domain"/>
    <property type="match status" value="2"/>
</dbReference>
<protein>
    <submittedName>
        <fullName evidence="2">Toxin-antitoxin system YwqK family antitoxin</fullName>
    </submittedName>
</protein>
<accession>A0ABW5LBU9</accession>
<dbReference type="PANTHER" id="PTHR33706:SF1">
    <property type="entry name" value="TPR REPEAT PROTEIN"/>
    <property type="match status" value="1"/>
</dbReference>
<dbReference type="Proteomes" id="UP001597319">
    <property type="component" value="Unassembled WGS sequence"/>
</dbReference>
<dbReference type="RefSeq" id="WP_378289401.1">
    <property type="nucleotide sequence ID" value="NZ_JBHULE010000002.1"/>
</dbReference>
<proteinExistence type="predicted"/>
<keyword evidence="3" id="KW-1185">Reference proteome</keyword>